<organism evidence="1 2">
    <name type="scientific">Plasmopara halstedii</name>
    <name type="common">Downy mildew of sunflower</name>
    <dbReference type="NCBI Taxonomy" id="4781"/>
    <lineage>
        <taxon>Eukaryota</taxon>
        <taxon>Sar</taxon>
        <taxon>Stramenopiles</taxon>
        <taxon>Oomycota</taxon>
        <taxon>Peronosporomycetes</taxon>
        <taxon>Peronosporales</taxon>
        <taxon>Peronosporaceae</taxon>
        <taxon>Plasmopara</taxon>
    </lineage>
</organism>
<evidence type="ECO:0000313" key="2">
    <source>
        <dbReference type="Proteomes" id="UP000054928"/>
    </source>
</evidence>
<proteinExistence type="predicted"/>
<accession>A0A0P1B106</accession>
<dbReference type="GeneID" id="36398910"/>
<dbReference type="Proteomes" id="UP000054928">
    <property type="component" value="Unassembled WGS sequence"/>
</dbReference>
<name>A0A0P1B106_PLAHL</name>
<dbReference type="AlphaFoldDB" id="A0A0P1B106"/>
<reference evidence="2" key="1">
    <citation type="submission" date="2014-09" db="EMBL/GenBank/DDBJ databases">
        <authorList>
            <person name="Sharma Rahul"/>
            <person name="Thines Marco"/>
        </authorList>
    </citation>
    <scope>NUCLEOTIDE SEQUENCE [LARGE SCALE GENOMIC DNA]</scope>
</reference>
<keyword evidence="2" id="KW-1185">Reference proteome</keyword>
<evidence type="ECO:0000313" key="1">
    <source>
        <dbReference type="EMBL" id="CEG47207.1"/>
    </source>
</evidence>
<dbReference type="RefSeq" id="XP_024583576.1">
    <property type="nucleotide sequence ID" value="XM_024718149.1"/>
</dbReference>
<protein>
    <submittedName>
        <fullName evidence="1">Uncharacterized protein</fullName>
    </submittedName>
</protein>
<dbReference type="EMBL" id="CCYD01002371">
    <property type="protein sequence ID" value="CEG47207.1"/>
    <property type="molecule type" value="Genomic_DNA"/>
</dbReference>
<sequence length="66" mass="7483">MTPVLKSFDRLSMKNLQRRGALCIDLSSRDNSDELTSKRTSLPHTLSPKAPNRNDTWIIAIITLFP</sequence>